<sequence length="49" mass="5338">MTTMKAAGWARIKVHWCGICGSDLHELVHNKDRNVKIIVQPAAPAVAAE</sequence>
<accession>A0ABS1I2H9</accession>
<organism evidence="1 2">
    <name type="scientific">Azospirillum aestuarii</name>
    <dbReference type="NCBI Taxonomy" id="2802052"/>
    <lineage>
        <taxon>Bacteria</taxon>
        <taxon>Pseudomonadati</taxon>
        <taxon>Pseudomonadota</taxon>
        <taxon>Alphaproteobacteria</taxon>
        <taxon>Rhodospirillales</taxon>
        <taxon>Azospirillaceae</taxon>
        <taxon>Azospirillum</taxon>
    </lineage>
</organism>
<dbReference type="InterPro" id="IPR011032">
    <property type="entry name" value="GroES-like_sf"/>
</dbReference>
<reference evidence="1 2" key="1">
    <citation type="submission" date="2021-01" db="EMBL/GenBank/DDBJ databases">
        <title>Azospirillum sp. YIM DDC1 draft genome.</title>
        <authorList>
            <person name="Wang Y.-X."/>
        </authorList>
    </citation>
    <scope>NUCLEOTIDE SEQUENCE [LARGE SCALE GENOMIC DNA]</scope>
    <source>
        <strain evidence="1 2">YIM DDC1</strain>
    </source>
</reference>
<dbReference type="SUPFAM" id="SSF50129">
    <property type="entry name" value="GroES-like"/>
    <property type="match status" value="1"/>
</dbReference>
<dbReference type="RefSeq" id="WP_145627578.1">
    <property type="nucleotide sequence ID" value="NZ_JAEPIV010000010.1"/>
</dbReference>
<keyword evidence="2" id="KW-1185">Reference proteome</keyword>
<dbReference type="EMBL" id="JAEPIV010000010">
    <property type="protein sequence ID" value="MBK4720833.1"/>
    <property type="molecule type" value="Genomic_DNA"/>
</dbReference>
<name>A0ABS1I2H9_9PROT</name>
<evidence type="ECO:0000313" key="2">
    <source>
        <dbReference type="Proteomes" id="UP000654452"/>
    </source>
</evidence>
<protein>
    <submittedName>
        <fullName evidence="1">Alcohol dehydrogenase catalytic domain-containing protein</fullName>
    </submittedName>
</protein>
<evidence type="ECO:0000313" key="1">
    <source>
        <dbReference type="EMBL" id="MBK4720833.1"/>
    </source>
</evidence>
<proteinExistence type="predicted"/>
<dbReference type="Proteomes" id="UP000654452">
    <property type="component" value="Unassembled WGS sequence"/>
</dbReference>
<comment type="caution">
    <text evidence="1">The sequence shown here is derived from an EMBL/GenBank/DDBJ whole genome shotgun (WGS) entry which is preliminary data.</text>
</comment>
<dbReference type="Gene3D" id="3.90.180.10">
    <property type="entry name" value="Medium-chain alcohol dehydrogenases, catalytic domain"/>
    <property type="match status" value="1"/>
</dbReference>
<gene>
    <name evidence="1" type="ORF">JJL56_18375</name>
</gene>